<dbReference type="InterPro" id="IPR000014">
    <property type="entry name" value="PAS"/>
</dbReference>
<accession>A0ABP8KIC9</accession>
<keyword evidence="5" id="KW-0418">Kinase</keyword>
<feature type="coiled-coil region" evidence="7">
    <location>
        <begin position="251"/>
        <end position="307"/>
    </location>
</feature>
<dbReference type="SUPFAM" id="SSF55874">
    <property type="entry name" value="ATPase domain of HSP90 chaperone/DNA topoisomerase II/histidine kinase"/>
    <property type="match status" value="1"/>
</dbReference>
<keyword evidence="6" id="KW-0902">Two-component regulatory system</keyword>
<dbReference type="InterPro" id="IPR003594">
    <property type="entry name" value="HATPase_dom"/>
</dbReference>
<gene>
    <name evidence="10" type="ORF">GCM10023187_26550</name>
</gene>
<name>A0ABP8KIC9_9BACT</name>
<dbReference type="InterPro" id="IPR003661">
    <property type="entry name" value="HisK_dim/P_dom"/>
</dbReference>
<feature type="domain" description="PAS" evidence="9">
    <location>
        <begin position="133"/>
        <end position="202"/>
    </location>
</feature>
<dbReference type="Pfam" id="PF13426">
    <property type="entry name" value="PAS_9"/>
    <property type="match status" value="1"/>
</dbReference>
<evidence type="ECO:0000256" key="6">
    <source>
        <dbReference type="ARBA" id="ARBA00023012"/>
    </source>
</evidence>
<dbReference type="SUPFAM" id="SSF55785">
    <property type="entry name" value="PYP-like sensor domain (PAS domain)"/>
    <property type="match status" value="2"/>
</dbReference>
<protein>
    <recommendedName>
        <fullName evidence="2">histidine kinase</fullName>
        <ecNumber evidence="2">2.7.13.3</ecNumber>
    </recommendedName>
</protein>
<keyword evidence="4" id="KW-0808">Transferase</keyword>
<evidence type="ECO:0000256" key="2">
    <source>
        <dbReference type="ARBA" id="ARBA00012438"/>
    </source>
</evidence>
<dbReference type="InterPro" id="IPR013767">
    <property type="entry name" value="PAS_fold"/>
</dbReference>
<reference evidence="11" key="1">
    <citation type="journal article" date="2019" name="Int. J. Syst. Evol. Microbiol.">
        <title>The Global Catalogue of Microorganisms (GCM) 10K type strain sequencing project: providing services to taxonomists for standard genome sequencing and annotation.</title>
        <authorList>
            <consortium name="The Broad Institute Genomics Platform"/>
            <consortium name="The Broad Institute Genome Sequencing Center for Infectious Disease"/>
            <person name="Wu L."/>
            <person name="Ma J."/>
        </authorList>
    </citation>
    <scope>NUCLEOTIDE SEQUENCE [LARGE SCALE GENOMIC DNA]</scope>
    <source>
        <strain evidence="11">JCM 17925</strain>
    </source>
</reference>
<dbReference type="InterPro" id="IPR050736">
    <property type="entry name" value="Sensor_HK_Regulatory"/>
</dbReference>
<feature type="domain" description="Histidine kinase" evidence="8">
    <location>
        <begin position="317"/>
        <end position="532"/>
    </location>
</feature>
<dbReference type="SMART" id="SM00091">
    <property type="entry name" value="PAS"/>
    <property type="match status" value="2"/>
</dbReference>
<proteinExistence type="predicted"/>
<dbReference type="InterPro" id="IPR036097">
    <property type="entry name" value="HisK_dim/P_sf"/>
</dbReference>
<dbReference type="EC" id="2.7.13.3" evidence="2"/>
<dbReference type="SUPFAM" id="SSF47384">
    <property type="entry name" value="Homodimeric domain of signal transducing histidine kinase"/>
    <property type="match status" value="1"/>
</dbReference>
<evidence type="ECO:0000313" key="11">
    <source>
        <dbReference type="Proteomes" id="UP001500936"/>
    </source>
</evidence>
<dbReference type="PRINTS" id="PR00344">
    <property type="entry name" value="BCTRLSENSOR"/>
</dbReference>
<dbReference type="InterPro" id="IPR036890">
    <property type="entry name" value="HATPase_C_sf"/>
</dbReference>
<organism evidence="10 11">
    <name type="scientific">Nibrella viscosa</name>
    <dbReference type="NCBI Taxonomy" id="1084524"/>
    <lineage>
        <taxon>Bacteria</taxon>
        <taxon>Pseudomonadati</taxon>
        <taxon>Bacteroidota</taxon>
        <taxon>Cytophagia</taxon>
        <taxon>Cytophagales</taxon>
        <taxon>Spirosomataceae</taxon>
        <taxon>Nibrella</taxon>
    </lineage>
</organism>
<keyword evidence="11" id="KW-1185">Reference proteome</keyword>
<dbReference type="SMART" id="SM00387">
    <property type="entry name" value="HATPase_c"/>
    <property type="match status" value="1"/>
</dbReference>
<dbReference type="Gene3D" id="3.30.450.20">
    <property type="entry name" value="PAS domain"/>
    <property type="match status" value="2"/>
</dbReference>
<dbReference type="RefSeq" id="WP_345267849.1">
    <property type="nucleotide sequence ID" value="NZ_BAABHB010000004.1"/>
</dbReference>
<evidence type="ECO:0000256" key="1">
    <source>
        <dbReference type="ARBA" id="ARBA00000085"/>
    </source>
</evidence>
<dbReference type="InterPro" id="IPR035965">
    <property type="entry name" value="PAS-like_dom_sf"/>
</dbReference>
<dbReference type="PANTHER" id="PTHR43711">
    <property type="entry name" value="TWO-COMPONENT HISTIDINE KINASE"/>
    <property type="match status" value="1"/>
</dbReference>
<dbReference type="Gene3D" id="1.10.287.130">
    <property type="match status" value="1"/>
</dbReference>
<evidence type="ECO:0000256" key="7">
    <source>
        <dbReference type="SAM" id="Coils"/>
    </source>
</evidence>
<keyword evidence="3" id="KW-0597">Phosphoprotein</keyword>
<dbReference type="Pfam" id="PF00989">
    <property type="entry name" value="PAS"/>
    <property type="match status" value="1"/>
</dbReference>
<comment type="catalytic activity">
    <reaction evidence="1">
        <text>ATP + protein L-histidine = ADP + protein N-phospho-L-histidine.</text>
        <dbReference type="EC" id="2.7.13.3"/>
    </reaction>
</comment>
<dbReference type="Proteomes" id="UP001500936">
    <property type="component" value="Unassembled WGS sequence"/>
</dbReference>
<evidence type="ECO:0000256" key="3">
    <source>
        <dbReference type="ARBA" id="ARBA00022553"/>
    </source>
</evidence>
<dbReference type="CDD" id="cd00082">
    <property type="entry name" value="HisKA"/>
    <property type="match status" value="1"/>
</dbReference>
<dbReference type="SMART" id="SM00388">
    <property type="entry name" value="HisKA"/>
    <property type="match status" value="1"/>
</dbReference>
<dbReference type="PROSITE" id="PS50112">
    <property type="entry name" value="PAS"/>
    <property type="match status" value="1"/>
</dbReference>
<dbReference type="InterPro" id="IPR004358">
    <property type="entry name" value="Sig_transdc_His_kin-like_C"/>
</dbReference>
<dbReference type="CDD" id="cd00130">
    <property type="entry name" value="PAS"/>
    <property type="match status" value="1"/>
</dbReference>
<evidence type="ECO:0000313" key="10">
    <source>
        <dbReference type="EMBL" id="GAA4406729.1"/>
    </source>
</evidence>
<dbReference type="CDD" id="cd00075">
    <property type="entry name" value="HATPase"/>
    <property type="match status" value="1"/>
</dbReference>
<sequence length="536" mass="60413">MINDLLPVALINPLFERSRHFIGLLDCETDRFLRVNPAGSDLFGCRDMAEFLEQSGHNAACNPFAPGKLDHIKTVVEQTGRYAEEVEFQRKQGASFWGKLEVDLFAVDSKTYLLVQITDINHARSVEQQLEQSSRQFEAVFTNATIGIIVCDKRGLIVSANQFARNQFGYVDQPLEGQSIDVLVPDTIRGRHEALRESFNADPQVRAMGHGRDLYARRSDGSVFPAEVSLSYFYQHNELYVVSYILDITFKKEAEQALIEQRNKVAQLNIELEQKVADRTHALMATLHQLEESKDELTKALAAERELGELKSRFVSMASHEFRTPLSAVLTSASLIEKYITTEQQDKRQKHIQRIKSSVNHLNDILEEFLSVGKLEEGRVEANWTTFDVNTLVSDVVTDMQGMLKAGQTIETRLDCPLPARLDKSLLRKILINLLSNAIKYSGEHTRIEVSGSCRGHATQLTIRDQGIGISEEDQKHLFERFYRAKNATNLQGTGLGLHIVAKYVELLNGTIGLTSQLHEGTTVTLTFHHDNHSAH</sequence>
<dbReference type="Pfam" id="PF00512">
    <property type="entry name" value="HisKA"/>
    <property type="match status" value="1"/>
</dbReference>
<comment type="caution">
    <text evidence="10">The sequence shown here is derived from an EMBL/GenBank/DDBJ whole genome shotgun (WGS) entry which is preliminary data.</text>
</comment>
<dbReference type="PROSITE" id="PS50109">
    <property type="entry name" value="HIS_KIN"/>
    <property type="match status" value="1"/>
</dbReference>
<dbReference type="InterPro" id="IPR005467">
    <property type="entry name" value="His_kinase_dom"/>
</dbReference>
<dbReference type="NCBIfam" id="TIGR00229">
    <property type="entry name" value="sensory_box"/>
    <property type="match status" value="2"/>
</dbReference>
<evidence type="ECO:0000259" key="8">
    <source>
        <dbReference type="PROSITE" id="PS50109"/>
    </source>
</evidence>
<evidence type="ECO:0000259" key="9">
    <source>
        <dbReference type="PROSITE" id="PS50112"/>
    </source>
</evidence>
<dbReference type="Gene3D" id="3.30.565.10">
    <property type="entry name" value="Histidine kinase-like ATPase, C-terminal domain"/>
    <property type="match status" value="1"/>
</dbReference>
<dbReference type="EMBL" id="BAABHB010000004">
    <property type="protein sequence ID" value="GAA4406729.1"/>
    <property type="molecule type" value="Genomic_DNA"/>
</dbReference>
<evidence type="ECO:0000256" key="4">
    <source>
        <dbReference type="ARBA" id="ARBA00022679"/>
    </source>
</evidence>
<keyword evidence="7" id="KW-0175">Coiled coil</keyword>
<dbReference type="PANTHER" id="PTHR43711:SF26">
    <property type="entry name" value="SENSOR HISTIDINE KINASE RCSC"/>
    <property type="match status" value="1"/>
</dbReference>
<evidence type="ECO:0000256" key="5">
    <source>
        <dbReference type="ARBA" id="ARBA00022777"/>
    </source>
</evidence>
<dbReference type="Pfam" id="PF02518">
    <property type="entry name" value="HATPase_c"/>
    <property type="match status" value="1"/>
</dbReference>